<feature type="transmembrane region" description="Helical" evidence="1">
    <location>
        <begin position="145"/>
        <end position="166"/>
    </location>
</feature>
<accession>A0A934QN77</accession>
<organism evidence="2 3">
    <name type="scientific">Prauserella cavernicola</name>
    <dbReference type="NCBI Taxonomy" id="2800127"/>
    <lineage>
        <taxon>Bacteria</taxon>
        <taxon>Bacillati</taxon>
        <taxon>Actinomycetota</taxon>
        <taxon>Actinomycetes</taxon>
        <taxon>Pseudonocardiales</taxon>
        <taxon>Pseudonocardiaceae</taxon>
        <taxon>Prauserella</taxon>
    </lineage>
</organism>
<evidence type="ECO:0000256" key="1">
    <source>
        <dbReference type="SAM" id="Phobius"/>
    </source>
</evidence>
<name>A0A934QN77_9PSEU</name>
<dbReference type="Pfam" id="PF11361">
    <property type="entry name" value="DUF3159"/>
    <property type="match status" value="1"/>
</dbReference>
<dbReference type="RefSeq" id="WP_200315258.1">
    <property type="nucleotide sequence ID" value="NZ_JAENJH010000001.1"/>
</dbReference>
<feature type="transmembrane region" description="Helical" evidence="1">
    <location>
        <begin position="48"/>
        <end position="68"/>
    </location>
</feature>
<reference evidence="2" key="1">
    <citation type="submission" date="2020-12" db="EMBL/GenBank/DDBJ databases">
        <title>Prauserella sp. ASG 168, a novel actinomycete isolated from cave rock.</title>
        <authorList>
            <person name="Suriyachadkun C."/>
        </authorList>
    </citation>
    <scope>NUCLEOTIDE SEQUENCE</scope>
    <source>
        <strain evidence="2">ASG 168</strain>
    </source>
</reference>
<feature type="transmembrane region" description="Helical" evidence="1">
    <location>
        <begin position="178"/>
        <end position="202"/>
    </location>
</feature>
<keyword evidence="1" id="KW-1133">Transmembrane helix</keyword>
<keyword evidence="3" id="KW-1185">Reference proteome</keyword>
<evidence type="ECO:0000313" key="2">
    <source>
        <dbReference type="EMBL" id="MBK1783726.1"/>
    </source>
</evidence>
<dbReference type="EMBL" id="JAENJH010000001">
    <property type="protein sequence ID" value="MBK1783726.1"/>
    <property type="molecule type" value="Genomic_DNA"/>
</dbReference>
<dbReference type="PIRSF" id="PIRSF010219">
    <property type="entry name" value="UCP010219"/>
    <property type="match status" value="1"/>
</dbReference>
<proteinExistence type="predicted"/>
<evidence type="ECO:0000313" key="3">
    <source>
        <dbReference type="Proteomes" id="UP000635245"/>
    </source>
</evidence>
<protein>
    <submittedName>
        <fullName evidence="2">DUF3159 domain-containing protein</fullName>
    </submittedName>
</protein>
<feature type="transmembrane region" description="Helical" evidence="1">
    <location>
        <begin position="99"/>
        <end position="124"/>
    </location>
</feature>
<keyword evidence="1" id="KW-0472">Membrane</keyword>
<dbReference type="AlphaFoldDB" id="A0A934QN77"/>
<comment type="caution">
    <text evidence="2">The sequence shown here is derived from an EMBL/GenBank/DDBJ whole genome shotgun (WGS) entry which is preliminary data.</text>
</comment>
<dbReference type="Proteomes" id="UP000635245">
    <property type="component" value="Unassembled WGS sequence"/>
</dbReference>
<gene>
    <name evidence="2" type="ORF">JHE00_05245</name>
</gene>
<feature type="transmembrane region" description="Helical" evidence="1">
    <location>
        <begin position="75"/>
        <end position="93"/>
    </location>
</feature>
<sequence length="216" mass="23177">MTEARTVRDRQPRRAGNSVMDQLGGPIGLVYTGLPVVVFVIVNSVFGLQPAIVIALGLAAAVTVFRLVRKEPFPTAVSGLLGVGVAAFVAYQTGSAKGFFLLGIWTNAIGAALLLVSILVRWPLVGVLVNAVTGKGTAWRSDRGSMLAFDLATATLTVLFAARFVVQQWLYDENSTGWLAFARLAMGYPLLALAFLVVLWAARHSSKRLKHRGRVV</sequence>
<dbReference type="InterPro" id="IPR016566">
    <property type="entry name" value="UCP010219"/>
</dbReference>
<keyword evidence="1" id="KW-0812">Transmembrane</keyword>
<feature type="transmembrane region" description="Helical" evidence="1">
    <location>
        <begin position="23"/>
        <end position="42"/>
    </location>
</feature>